<dbReference type="AlphaFoldDB" id="A0A6A6DUV8"/>
<keyword evidence="3" id="KW-1185">Reference proteome</keyword>
<feature type="compositionally biased region" description="Basic and acidic residues" evidence="1">
    <location>
        <begin position="382"/>
        <end position="407"/>
    </location>
</feature>
<feature type="region of interest" description="Disordered" evidence="1">
    <location>
        <begin position="90"/>
        <end position="109"/>
    </location>
</feature>
<feature type="compositionally biased region" description="Low complexity" evidence="1">
    <location>
        <begin position="141"/>
        <end position="156"/>
    </location>
</feature>
<organism evidence="2 3">
    <name type="scientific">Zopfia rhizophila CBS 207.26</name>
    <dbReference type="NCBI Taxonomy" id="1314779"/>
    <lineage>
        <taxon>Eukaryota</taxon>
        <taxon>Fungi</taxon>
        <taxon>Dikarya</taxon>
        <taxon>Ascomycota</taxon>
        <taxon>Pezizomycotina</taxon>
        <taxon>Dothideomycetes</taxon>
        <taxon>Dothideomycetes incertae sedis</taxon>
        <taxon>Zopfiaceae</taxon>
        <taxon>Zopfia</taxon>
    </lineage>
</organism>
<feature type="region of interest" description="Disordered" evidence="1">
    <location>
        <begin position="377"/>
        <end position="407"/>
    </location>
</feature>
<reference evidence="2" key="1">
    <citation type="journal article" date="2020" name="Stud. Mycol.">
        <title>101 Dothideomycetes genomes: a test case for predicting lifestyles and emergence of pathogens.</title>
        <authorList>
            <person name="Haridas S."/>
            <person name="Albert R."/>
            <person name="Binder M."/>
            <person name="Bloem J."/>
            <person name="Labutti K."/>
            <person name="Salamov A."/>
            <person name="Andreopoulos B."/>
            <person name="Baker S."/>
            <person name="Barry K."/>
            <person name="Bills G."/>
            <person name="Bluhm B."/>
            <person name="Cannon C."/>
            <person name="Castanera R."/>
            <person name="Culley D."/>
            <person name="Daum C."/>
            <person name="Ezra D."/>
            <person name="Gonzalez J."/>
            <person name="Henrissat B."/>
            <person name="Kuo A."/>
            <person name="Liang C."/>
            <person name="Lipzen A."/>
            <person name="Lutzoni F."/>
            <person name="Magnuson J."/>
            <person name="Mondo S."/>
            <person name="Nolan M."/>
            <person name="Ohm R."/>
            <person name="Pangilinan J."/>
            <person name="Park H.-J."/>
            <person name="Ramirez L."/>
            <person name="Alfaro M."/>
            <person name="Sun H."/>
            <person name="Tritt A."/>
            <person name="Yoshinaga Y."/>
            <person name="Zwiers L.-H."/>
            <person name="Turgeon B."/>
            <person name="Goodwin S."/>
            <person name="Spatafora J."/>
            <person name="Crous P."/>
            <person name="Grigoriev I."/>
        </authorList>
    </citation>
    <scope>NUCLEOTIDE SEQUENCE</scope>
    <source>
        <strain evidence="2">CBS 207.26</strain>
    </source>
</reference>
<evidence type="ECO:0000313" key="3">
    <source>
        <dbReference type="Proteomes" id="UP000800200"/>
    </source>
</evidence>
<dbReference type="EMBL" id="ML994651">
    <property type="protein sequence ID" value="KAF2181770.1"/>
    <property type="molecule type" value="Genomic_DNA"/>
</dbReference>
<accession>A0A6A6DUV8</accession>
<sequence>MAEPLSLPQLSLDLPSSRMSLDFSTFTKDLNLSTRAPSRGSSPSLASNKSYPSPRSTSEHFGYRHGPSLPKVEEESDAANLSLSRQNSLKWPWRKSNPNRHVQSPDSACALSRTTSSASIASTASTSVSSTFSSVVSNSTRTSYTSSRCNSRCNSRPMSPFPEEQPKPSLSSLPSSLLQQILSYALLGARGVAVSIGPEDNNRHLQLRYHRPGLDYINLHQILKHPLFLVSHQIRNATLDVFFAKCQFVVDLHSIYYSNVSSTINENMRKHQKFWTDETPQMVKYSLRRLSKLHIRLPVPSTEAGVHRGRGEKDWMDGSDGKGGGGYRVKSMKKEQEDALEIQKYLDAIVKLVLTSRRGETLPQPLTRSLSSLSSLRRSKSVRSERSKSARDSRSQRSERPEIDVDDTGERKPLKRLDIVFVKRTPRALVLQEALGLVRILKTVPVTGFTKYYFELNGQKFIWATKRLRRWEGMEPSGAMLLEDLQHLTVAERDIEPIRSPTEFKYVGVDRGGQLRLLDSALRKSVLILEKPKPIEEQDSMPPIPNFSLHRTPLIQATVKSKDKRDSFAFIMQEGMEVLGSVGTRTGGAGGHIVPPSIEDLKKIAEDIRRSNY</sequence>
<name>A0A6A6DUV8_9PEZI</name>
<gene>
    <name evidence="2" type="ORF">K469DRAFT_752638</name>
</gene>
<feature type="compositionally biased region" description="Polar residues" evidence="1">
    <location>
        <begin position="30"/>
        <end position="56"/>
    </location>
</feature>
<feature type="compositionally biased region" description="Basic and acidic residues" evidence="1">
    <location>
        <begin position="305"/>
        <end position="320"/>
    </location>
</feature>
<evidence type="ECO:0000256" key="1">
    <source>
        <dbReference type="SAM" id="MobiDB-lite"/>
    </source>
</evidence>
<protein>
    <submittedName>
        <fullName evidence="2">Uncharacterized protein</fullName>
    </submittedName>
</protein>
<evidence type="ECO:0000313" key="2">
    <source>
        <dbReference type="EMBL" id="KAF2181770.1"/>
    </source>
</evidence>
<proteinExistence type="predicted"/>
<dbReference type="OrthoDB" id="3944718at2759"/>
<feature type="region of interest" description="Disordered" evidence="1">
    <location>
        <begin position="141"/>
        <end position="172"/>
    </location>
</feature>
<feature type="region of interest" description="Disordered" evidence="1">
    <location>
        <begin position="30"/>
        <end position="81"/>
    </location>
</feature>
<dbReference type="Proteomes" id="UP000800200">
    <property type="component" value="Unassembled WGS sequence"/>
</dbReference>
<feature type="region of interest" description="Disordered" evidence="1">
    <location>
        <begin position="302"/>
        <end position="329"/>
    </location>
</feature>